<protein>
    <recommendedName>
        <fullName evidence="7">TRAP transporter large permease protein</fullName>
    </recommendedName>
</protein>
<evidence type="ECO:0000256" key="2">
    <source>
        <dbReference type="ARBA" id="ARBA00022475"/>
    </source>
</evidence>
<evidence type="ECO:0000259" key="8">
    <source>
        <dbReference type="Pfam" id="PF06808"/>
    </source>
</evidence>
<accession>A0A953NER1</accession>
<dbReference type="PIRSF" id="PIRSF006066">
    <property type="entry name" value="HI0050"/>
    <property type="match status" value="1"/>
</dbReference>
<sequence length="428" mass="45212">MDSATIPLLLLFLGLLVSGMWIPFAVGIAALAYLIHAGGVPSLTSLGLVSWGSMNSFTLTAIPLFILMAEILLESGLSQRIFRGLSQVVRFLPGGLLQTNIAGCAVFAAVSGSSVACAASIGTVSVPQLRQRGYDMSLAAGTLAAGGTLGILIPPSIAMIVYGTFAETSIAKLFLAGIVPGLILTGLFMLYIGIRAVLNPTLAPKDNSGSTTAWLAVVNDVMPFGVMIILLMGSLYSGIVTPTEAAALGCCIAWLVSKIWGDMSFSTLRRAMRKSVIATGSILFVVYAAFLFSYAIGMAGIAKEISEGVTQAGISKEMFLLFVILALTILGCFVDSMGMMVITVPILLPSLHVYNIDPIWFGILIVLLVELGQVTPPMGMNLFVIKNISGESLSSVIKGTMPFYGLYLLLMALIYFFPQIVLWLPGLT</sequence>
<feature type="transmembrane region" description="Helical" evidence="7">
    <location>
        <begin position="404"/>
        <end position="424"/>
    </location>
</feature>
<name>A0A953NER1_9BURK</name>
<feature type="transmembrane region" description="Helical" evidence="7">
    <location>
        <begin position="318"/>
        <end position="347"/>
    </location>
</feature>
<dbReference type="GO" id="GO:0022857">
    <property type="term" value="F:transmembrane transporter activity"/>
    <property type="evidence" value="ECO:0007669"/>
    <property type="project" value="UniProtKB-UniRule"/>
</dbReference>
<dbReference type="InterPro" id="IPR010656">
    <property type="entry name" value="DctM"/>
</dbReference>
<dbReference type="Proteomes" id="UP000739565">
    <property type="component" value="Unassembled WGS sequence"/>
</dbReference>
<comment type="similarity">
    <text evidence="7">Belongs to the TRAP transporter large permease family.</text>
</comment>
<keyword evidence="2" id="KW-1003">Cell membrane</keyword>
<dbReference type="NCBIfam" id="TIGR00786">
    <property type="entry name" value="dctM"/>
    <property type="match status" value="1"/>
</dbReference>
<organism evidence="9 10">
    <name type="scientific">Zwartia hollandica</name>
    <dbReference type="NCBI Taxonomy" id="324606"/>
    <lineage>
        <taxon>Bacteria</taxon>
        <taxon>Pseudomonadati</taxon>
        <taxon>Pseudomonadota</taxon>
        <taxon>Betaproteobacteria</taxon>
        <taxon>Burkholderiales</taxon>
        <taxon>Alcaligenaceae</taxon>
        <taxon>Zwartia</taxon>
    </lineage>
</organism>
<evidence type="ECO:0000313" key="9">
    <source>
        <dbReference type="EMBL" id="MBZ1351871.1"/>
    </source>
</evidence>
<dbReference type="PANTHER" id="PTHR33362">
    <property type="entry name" value="SIALIC ACID TRAP TRANSPORTER PERMEASE PROTEIN SIAT-RELATED"/>
    <property type="match status" value="1"/>
</dbReference>
<evidence type="ECO:0000256" key="7">
    <source>
        <dbReference type="RuleBase" id="RU369079"/>
    </source>
</evidence>
<feature type="transmembrane region" description="Helical" evidence="7">
    <location>
        <begin position="173"/>
        <end position="194"/>
    </location>
</feature>
<proteinExistence type="inferred from homology"/>
<reference evidence="9" key="1">
    <citation type="submission" date="2021-07" db="EMBL/GenBank/DDBJ databases">
        <title>New genus and species of the family Alcaligenaceae.</title>
        <authorList>
            <person name="Hahn M.W."/>
        </authorList>
    </citation>
    <scope>NUCLEOTIDE SEQUENCE</scope>
    <source>
        <strain evidence="9">LF4-65</strain>
    </source>
</reference>
<dbReference type="EMBL" id="JAHXRI010000025">
    <property type="protein sequence ID" value="MBZ1351871.1"/>
    <property type="molecule type" value="Genomic_DNA"/>
</dbReference>
<keyword evidence="5 7" id="KW-1133">Transmembrane helix</keyword>
<comment type="caution">
    <text evidence="7">Lacks conserved residue(s) required for the propagation of feature annotation.</text>
</comment>
<feature type="transmembrane region" description="Helical" evidence="7">
    <location>
        <begin position="100"/>
        <end position="126"/>
    </location>
</feature>
<keyword evidence="3 7" id="KW-0997">Cell inner membrane</keyword>
<gene>
    <name evidence="9" type="ORF">KZZ10_14600</name>
</gene>
<comment type="subcellular location">
    <subcellularLocation>
        <location evidence="1 7">Cell inner membrane</location>
        <topology evidence="1 7">Multi-pass membrane protein</topology>
    </subcellularLocation>
</comment>
<dbReference type="RefSeq" id="WP_259662282.1">
    <property type="nucleotide sequence ID" value="NZ_JAHXRI010000025.1"/>
</dbReference>
<dbReference type="AlphaFoldDB" id="A0A953NER1"/>
<keyword evidence="10" id="KW-1185">Reference proteome</keyword>
<keyword evidence="7" id="KW-0813">Transport</keyword>
<feature type="domain" description="TRAP C4-dicarboxylate transport system permease DctM subunit" evidence="8">
    <location>
        <begin position="10"/>
        <end position="420"/>
    </location>
</feature>
<dbReference type="InterPro" id="IPR004681">
    <property type="entry name" value="TRAP_DctM"/>
</dbReference>
<keyword evidence="6 7" id="KW-0472">Membrane</keyword>
<evidence type="ECO:0000313" key="10">
    <source>
        <dbReference type="Proteomes" id="UP000739565"/>
    </source>
</evidence>
<feature type="transmembrane region" description="Helical" evidence="7">
    <location>
        <begin position="53"/>
        <end position="73"/>
    </location>
</feature>
<feature type="transmembrane region" description="Helical" evidence="7">
    <location>
        <begin position="276"/>
        <end position="297"/>
    </location>
</feature>
<evidence type="ECO:0000256" key="1">
    <source>
        <dbReference type="ARBA" id="ARBA00004429"/>
    </source>
</evidence>
<comment type="subunit">
    <text evidence="7">The complex comprises the extracytoplasmic solute receptor protein and the two transmembrane proteins.</text>
</comment>
<evidence type="ECO:0000256" key="4">
    <source>
        <dbReference type="ARBA" id="ARBA00022692"/>
    </source>
</evidence>
<feature type="transmembrane region" description="Helical" evidence="7">
    <location>
        <begin position="239"/>
        <end position="256"/>
    </location>
</feature>
<evidence type="ECO:0000256" key="6">
    <source>
        <dbReference type="ARBA" id="ARBA00023136"/>
    </source>
</evidence>
<comment type="function">
    <text evidence="7">Part of the tripartite ATP-independent periplasmic (TRAP) transport system.</text>
</comment>
<evidence type="ECO:0000256" key="3">
    <source>
        <dbReference type="ARBA" id="ARBA00022519"/>
    </source>
</evidence>
<feature type="transmembrane region" description="Helical" evidence="7">
    <location>
        <begin position="359"/>
        <end position="384"/>
    </location>
</feature>
<dbReference type="GO" id="GO:0005886">
    <property type="term" value="C:plasma membrane"/>
    <property type="evidence" value="ECO:0007669"/>
    <property type="project" value="UniProtKB-SubCell"/>
</dbReference>
<feature type="transmembrane region" description="Helical" evidence="7">
    <location>
        <begin position="214"/>
        <end position="232"/>
    </location>
</feature>
<feature type="transmembrane region" description="Helical" evidence="7">
    <location>
        <begin position="138"/>
        <end position="161"/>
    </location>
</feature>
<keyword evidence="4 7" id="KW-0812">Transmembrane</keyword>
<dbReference type="Pfam" id="PF06808">
    <property type="entry name" value="DctM"/>
    <property type="match status" value="1"/>
</dbReference>
<evidence type="ECO:0000256" key="5">
    <source>
        <dbReference type="ARBA" id="ARBA00022989"/>
    </source>
</evidence>
<comment type="caution">
    <text evidence="9">The sequence shown here is derived from an EMBL/GenBank/DDBJ whole genome shotgun (WGS) entry which is preliminary data.</text>
</comment>
<dbReference type="PANTHER" id="PTHR33362:SF5">
    <property type="entry name" value="C4-DICARBOXYLATE TRAP TRANSPORTER LARGE PERMEASE PROTEIN DCTM"/>
    <property type="match status" value="1"/>
</dbReference>